<name>A0A9P4NSF4_9PEZI</name>
<dbReference type="Proteomes" id="UP000800235">
    <property type="component" value="Unassembled WGS sequence"/>
</dbReference>
<feature type="domain" description="EF-hand" evidence="3">
    <location>
        <begin position="296"/>
        <end position="331"/>
    </location>
</feature>
<organism evidence="4 5">
    <name type="scientific">Tothia fuscella</name>
    <dbReference type="NCBI Taxonomy" id="1048955"/>
    <lineage>
        <taxon>Eukaryota</taxon>
        <taxon>Fungi</taxon>
        <taxon>Dikarya</taxon>
        <taxon>Ascomycota</taxon>
        <taxon>Pezizomycotina</taxon>
        <taxon>Dothideomycetes</taxon>
        <taxon>Pleosporomycetidae</taxon>
        <taxon>Venturiales</taxon>
        <taxon>Cylindrosympodiaceae</taxon>
        <taxon>Tothia</taxon>
    </lineage>
</organism>
<keyword evidence="2" id="KW-0472">Membrane</keyword>
<proteinExistence type="predicted"/>
<dbReference type="InterPro" id="IPR006685">
    <property type="entry name" value="MscS_channel_2nd"/>
</dbReference>
<evidence type="ECO:0000259" key="3">
    <source>
        <dbReference type="PROSITE" id="PS50222"/>
    </source>
</evidence>
<dbReference type="PROSITE" id="PS50222">
    <property type="entry name" value="EF_HAND_2"/>
    <property type="match status" value="1"/>
</dbReference>
<gene>
    <name evidence="4" type="ORF">EJ08DRAFT_714208</name>
</gene>
<dbReference type="EMBL" id="MU007036">
    <property type="protein sequence ID" value="KAF2430842.1"/>
    <property type="molecule type" value="Genomic_DNA"/>
</dbReference>
<accession>A0A9P4NSF4</accession>
<dbReference type="GO" id="GO:0005509">
    <property type="term" value="F:calcium ion binding"/>
    <property type="evidence" value="ECO:0007669"/>
    <property type="project" value="InterPro"/>
</dbReference>
<dbReference type="PANTHER" id="PTHR31323:SF14">
    <property type="entry name" value="MECHANOSENSITIVE ION CHANNEL PROTEIN MSY2"/>
    <property type="match status" value="1"/>
</dbReference>
<keyword evidence="2" id="KW-0812">Transmembrane</keyword>
<keyword evidence="5" id="KW-1185">Reference proteome</keyword>
<comment type="caution">
    <text evidence="4">The sequence shown here is derived from an EMBL/GenBank/DDBJ whole genome shotgun (WGS) entry which is preliminary data.</text>
</comment>
<evidence type="ECO:0000313" key="4">
    <source>
        <dbReference type="EMBL" id="KAF2430842.1"/>
    </source>
</evidence>
<dbReference type="Gene3D" id="1.10.238.10">
    <property type="entry name" value="EF-hand"/>
    <property type="match status" value="1"/>
</dbReference>
<dbReference type="InterPro" id="IPR010920">
    <property type="entry name" value="LSM_dom_sf"/>
</dbReference>
<evidence type="ECO:0000313" key="5">
    <source>
        <dbReference type="Proteomes" id="UP000800235"/>
    </source>
</evidence>
<dbReference type="AlphaFoldDB" id="A0A9P4NSF4"/>
<feature type="transmembrane region" description="Helical" evidence="2">
    <location>
        <begin position="35"/>
        <end position="56"/>
    </location>
</feature>
<feature type="transmembrane region" description="Helical" evidence="2">
    <location>
        <begin position="153"/>
        <end position="172"/>
    </location>
</feature>
<dbReference type="Pfam" id="PF25886">
    <property type="entry name" value="Msy1"/>
    <property type="match status" value="1"/>
</dbReference>
<feature type="transmembrane region" description="Helical" evidence="2">
    <location>
        <begin position="384"/>
        <end position="407"/>
    </location>
</feature>
<evidence type="ECO:0000256" key="2">
    <source>
        <dbReference type="SAM" id="Phobius"/>
    </source>
</evidence>
<dbReference type="InterPro" id="IPR011992">
    <property type="entry name" value="EF-hand-dom_pair"/>
</dbReference>
<dbReference type="PANTHER" id="PTHR31323">
    <property type="entry name" value="MECHANOSENSITIVE ION CHANNEL PROTEIN MSY2"/>
    <property type="match status" value="1"/>
</dbReference>
<dbReference type="SMART" id="SM00054">
    <property type="entry name" value="EFh"/>
    <property type="match status" value="1"/>
</dbReference>
<dbReference type="GO" id="GO:0006874">
    <property type="term" value="P:intracellular calcium ion homeostasis"/>
    <property type="evidence" value="ECO:0007669"/>
    <property type="project" value="TreeGrafter"/>
</dbReference>
<protein>
    <recommendedName>
        <fullName evidence="3">EF-hand domain-containing protein</fullName>
    </recommendedName>
</protein>
<feature type="transmembrane region" description="Helical" evidence="2">
    <location>
        <begin position="352"/>
        <end position="372"/>
    </location>
</feature>
<dbReference type="SUPFAM" id="SSF50182">
    <property type="entry name" value="Sm-like ribonucleoproteins"/>
    <property type="match status" value="1"/>
</dbReference>
<dbReference type="OrthoDB" id="544685at2759"/>
<dbReference type="GO" id="GO:0016020">
    <property type="term" value="C:membrane"/>
    <property type="evidence" value="ECO:0007669"/>
    <property type="project" value="InterPro"/>
</dbReference>
<feature type="transmembrane region" description="Helical" evidence="2">
    <location>
        <begin position="111"/>
        <end position="133"/>
    </location>
</feature>
<keyword evidence="1" id="KW-0106">Calcium</keyword>
<dbReference type="PROSITE" id="PS00018">
    <property type="entry name" value="EF_HAND_1"/>
    <property type="match status" value="1"/>
</dbReference>
<dbReference type="InterPro" id="IPR018247">
    <property type="entry name" value="EF_Hand_1_Ca_BS"/>
</dbReference>
<dbReference type="InterPro" id="IPR058650">
    <property type="entry name" value="Msy1/2-like"/>
</dbReference>
<dbReference type="SUPFAM" id="SSF47473">
    <property type="entry name" value="EF-hand"/>
    <property type="match status" value="1"/>
</dbReference>
<keyword evidence="2" id="KW-1133">Transmembrane helix</keyword>
<dbReference type="GO" id="GO:0005262">
    <property type="term" value="F:calcium channel activity"/>
    <property type="evidence" value="ECO:0007669"/>
    <property type="project" value="TreeGrafter"/>
</dbReference>
<dbReference type="InterPro" id="IPR002048">
    <property type="entry name" value="EF_hand_dom"/>
</dbReference>
<evidence type="ECO:0000256" key="1">
    <source>
        <dbReference type="ARBA" id="ARBA00022837"/>
    </source>
</evidence>
<sequence>MAKTQERNYDGEQDSVNRLGQIYAKIMDFNVITRNLIYILPLSIALAIPPALFATIYANARAGGVRPHGLFIWLEVMWWCLWITKLLAQMLPFVFQFLCGFVSSGTRKYCLVIRALEIPISFMLWSISLWATVPVITVFDHGNTFHWVTTFRKVLLASIAVAALILAEKLIIQLISINYHRRQFNARVNESKHKVSMLDSLYAASVTLFPAYYPEFRNEDYIILTGVDRGNGKNEEANAELIGKLFNPTAAHNVVVDALEMKTSSQALGRRLWLSLVEEGKDALLRQDIYDIMGECRKDEAEDMFNTLDADQNGDISLDEMVMMVTVIAVERKAIARSVHDVGQAVKVLDRFLFAIALIAIGLIYAAFFNSSFSKYLLGIGSQIAAFGFALSTTVTEFIGSCIFLFVNPYDVDDRVLIADVHMVVEHISLLYTQFKRVDNNRVIKNVARSKAMKEHVSVSIHAETSSADIEVLKGQLKAFVIAPENKRDFFPDVEIQIMEVKNLKSIELLVGVMHKSNWANEVLPATRRNKLMTAVMSCLRQVPIYAAGADKPLAILQSTKEVVDAARERIQEDHLIPGNRLWECAEQDINGKDRTDFVARMKYLRIFVNGLHLSIIPIQ</sequence>
<dbReference type="Pfam" id="PF00924">
    <property type="entry name" value="MS_channel_2nd"/>
    <property type="match status" value="1"/>
</dbReference>
<reference evidence="4" key="1">
    <citation type="journal article" date="2020" name="Stud. Mycol.">
        <title>101 Dothideomycetes genomes: a test case for predicting lifestyles and emergence of pathogens.</title>
        <authorList>
            <person name="Haridas S."/>
            <person name="Albert R."/>
            <person name="Binder M."/>
            <person name="Bloem J."/>
            <person name="Labutti K."/>
            <person name="Salamov A."/>
            <person name="Andreopoulos B."/>
            <person name="Baker S."/>
            <person name="Barry K."/>
            <person name="Bills G."/>
            <person name="Bluhm B."/>
            <person name="Cannon C."/>
            <person name="Castanera R."/>
            <person name="Culley D."/>
            <person name="Daum C."/>
            <person name="Ezra D."/>
            <person name="Gonzalez J."/>
            <person name="Henrissat B."/>
            <person name="Kuo A."/>
            <person name="Liang C."/>
            <person name="Lipzen A."/>
            <person name="Lutzoni F."/>
            <person name="Magnuson J."/>
            <person name="Mondo S."/>
            <person name="Nolan M."/>
            <person name="Ohm R."/>
            <person name="Pangilinan J."/>
            <person name="Park H.-J."/>
            <person name="Ramirez L."/>
            <person name="Alfaro M."/>
            <person name="Sun H."/>
            <person name="Tritt A."/>
            <person name="Yoshinaga Y."/>
            <person name="Zwiers L.-H."/>
            <person name="Turgeon B."/>
            <person name="Goodwin S."/>
            <person name="Spatafora J."/>
            <person name="Crous P."/>
            <person name="Grigoriev I."/>
        </authorList>
    </citation>
    <scope>NUCLEOTIDE SEQUENCE</scope>
    <source>
        <strain evidence="4">CBS 130266</strain>
    </source>
</reference>
<feature type="transmembrane region" description="Helical" evidence="2">
    <location>
        <begin position="76"/>
        <end position="99"/>
    </location>
</feature>